<gene>
    <name evidence="3" type="ORF">HDK90DRAFT_298296</name>
</gene>
<name>A0ABR1YJZ1_9PEZI</name>
<dbReference type="InterPro" id="IPR001357">
    <property type="entry name" value="BRCT_dom"/>
</dbReference>
<evidence type="ECO:0000259" key="2">
    <source>
        <dbReference type="PROSITE" id="PS50172"/>
    </source>
</evidence>
<proteinExistence type="predicted"/>
<feature type="compositionally biased region" description="Acidic residues" evidence="1">
    <location>
        <begin position="244"/>
        <end position="256"/>
    </location>
</feature>
<dbReference type="PROSITE" id="PS50172">
    <property type="entry name" value="BRCT"/>
    <property type="match status" value="2"/>
</dbReference>
<dbReference type="InterPro" id="IPR036420">
    <property type="entry name" value="BRCT_dom_sf"/>
</dbReference>
<accession>A0ABR1YJZ1</accession>
<feature type="compositionally biased region" description="Low complexity" evidence="1">
    <location>
        <begin position="373"/>
        <end position="382"/>
    </location>
</feature>
<feature type="compositionally biased region" description="Low complexity" evidence="1">
    <location>
        <begin position="270"/>
        <end position="280"/>
    </location>
</feature>
<feature type="region of interest" description="Disordered" evidence="1">
    <location>
        <begin position="54"/>
        <end position="413"/>
    </location>
</feature>
<evidence type="ECO:0000313" key="3">
    <source>
        <dbReference type="EMBL" id="KAK8232120.1"/>
    </source>
</evidence>
<feature type="compositionally biased region" description="Low complexity" evidence="1">
    <location>
        <begin position="396"/>
        <end position="406"/>
    </location>
</feature>
<organism evidence="3 4">
    <name type="scientific">Phyllosticta capitalensis</name>
    <dbReference type="NCBI Taxonomy" id="121624"/>
    <lineage>
        <taxon>Eukaryota</taxon>
        <taxon>Fungi</taxon>
        <taxon>Dikarya</taxon>
        <taxon>Ascomycota</taxon>
        <taxon>Pezizomycotina</taxon>
        <taxon>Dothideomycetes</taxon>
        <taxon>Dothideomycetes incertae sedis</taxon>
        <taxon>Botryosphaeriales</taxon>
        <taxon>Phyllostictaceae</taxon>
        <taxon>Phyllosticta</taxon>
    </lineage>
</organism>
<evidence type="ECO:0000256" key="1">
    <source>
        <dbReference type="SAM" id="MobiDB-lite"/>
    </source>
</evidence>
<feature type="domain" description="BRCT" evidence="2">
    <location>
        <begin position="436"/>
        <end position="504"/>
    </location>
</feature>
<keyword evidence="4" id="KW-1185">Reference proteome</keyword>
<feature type="compositionally biased region" description="Polar residues" evidence="1">
    <location>
        <begin position="113"/>
        <end position="122"/>
    </location>
</feature>
<dbReference type="Proteomes" id="UP001492380">
    <property type="component" value="Unassembled WGS sequence"/>
</dbReference>
<feature type="domain" description="BRCT" evidence="2">
    <location>
        <begin position="527"/>
        <end position="628"/>
    </location>
</feature>
<feature type="compositionally biased region" description="Polar residues" evidence="1">
    <location>
        <begin position="221"/>
        <end position="233"/>
    </location>
</feature>
<comment type="caution">
    <text evidence="3">The sequence shown here is derived from an EMBL/GenBank/DDBJ whole genome shotgun (WGS) entry which is preliminary data.</text>
</comment>
<protein>
    <recommendedName>
        <fullName evidence="2">BRCT domain-containing protein</fullName>
    </recommendedName>
</protein>
<dbReference type="SUPFAM" id="SSF52113">
    <property type="entry name" value="BRCT domain"/>
    <property type="match status" value="1"/>
</dbReference>
<evidence type="ECO:0000313" key="4">
    <source>
        <dbReference type="Proteomes" id="UP001492380"/>
    </source>
</evidence>
<feature type="compositionally biased region" description="Acidic residues" evidence="1">
    <location>
        <begin position="187"/>
        <end position="211"/>
    </location>
</feature>
<sequence length="648" mass="71890">MRGKISLERSTRDCQYNVVLRPNDRIFLWSNEDSYKCSFKVLPEDVQVASSIPATQGKRAAKHEQPQQTLSQPDKNYRARPEMSWSPEEARGIQTESTERRTHEQIPAATPIAGSTGTSQIVKDTPATDRFRDTSLQNVRYTPRAQSGPGSHSMEDANRRQGHRSALSHSASMTTIDPRYLSRQDPEDPEEDDEDATASEGPDEEDDEEDLDAVKSPKPASESSHANGTSKLRSASHEQAEETGAPEDSYDEEEEDGPRNVRERPRRRLPSPQQQYRSPRVVIPVNPPSSGEHKRKASEEISPRPAKRGVLAEEADYLFPDVPSPKPRAVYGRGARMRAANASKDVSRSPRSSNLSRQSSTNEGRPKDDSRSPRSSNRSRQSLTNEGPPKDESRSPRSSNRSPQSSINKGPEIAKDTPIRVVFSNSNVVTRLSPMKFLGKRGVQVLDSVSSNGFDFLCVKSTEPMKKSFKLLMSVISSKRIISDDWVTGSHKAHKLLDTKEFIATNAPKEWGWGSSQDEVTEALELDRSKLFEGFEVVITPSLKKEYGKGYKDVEKLLGATGAYKVSAKGARAEGFGDDTIVIGSETADPADPDATKLTANNIRCFNKDFISMSILRGEQLDLDSDEFLLQFDTPKKTGKVGRPKKSK</sequence>
<dbReference type="EMBL" id="JBBWRZ010000007">
    <property type="protein sequence ID" value="KAK8232120.1"/>
    <property type="molecule type" value="Genomic_DNA"/>
</dbReference>
<feature type="compositionally biased region" description="Polar residues" evidence="1">
    <location>
        <begin position="134"/>
        <end position="150"/>
    </location>
</feature>
<reference evidence="3 4" key="1">
    <citation type="submission" date="2024-04" db="EMBL/GenBank/DDBJ databases">
        <title>Phyllosticta paracitricarpa is synonymous to the EU quarantine fungus P. citricarpa based on phylogenomic analyses.</title>
        <authorList>
            <consortium name="Lawrence Berkeley National Laboratory"/>
            <person name="Van Ingen-Buijs V.A."/>
            <person name="Van Westerhoven A.C."/>
            <person name="Haridas S."/>
            <person name="Skiadas P."/>
            <person name="Martin F."/>
            <person name="Groenewald J.Z."/>
            <person name="Crous P.W."/>
            <person name="Seidl M.F."/>
        </authorList>
    </citation>
    <scope>NUCLEOTIDE SEQUENCE [LARGE SCALE GENOMIC DNA]</scope>
    <source>
        <strain evidence="3 4">CBS 123374</strain>
    </source>
</reference>
<dbReference type="Gene3D" id="3.40.50.10190">
    <property type="entry name" value="BRCT domain"/>
    <property type="match status" value="2"/>
</dbReference>
<feature type="compositionally biased region" description="Low complexity" evidence="1">
    <location>
        <begin position="349"/>
        <end position="360"/>
    </location>
</feature>